<proteinExistence type="predicted"/>
<dbReference type="HOGENOM" id="CLU_019574_0_0_1"/>
<dbReference type="eggNOG" id="ENOG502QPQ7">
    <property type="taxonomic scope" value="Eukaryota"/>
</dbReference>
<dbReference type="OMA" id="NWAVGHD"/>
<feature type="domain" description="Ell binding protein Ebp1 C-terminal" evidence="2">
    <location>
        <begin position="580"/>
        <end position="657"/>
    </location>
</feature>
<feature type="compositionally biased region" description="Polar residues" evidence="1">
    <location>
        <begin position="171"/>
        <end position="180"/>
    </location>
</feature>
<feature type="compositionally biased region" description="Basic and acidic residues" evidence="1">
    <location>
        <begin position="184"/>
        <end position="193"/>
    </location>
</feature>
<feature type="compositionally biased region" description="Polar residues" evidence="1">
    <location>
        <begin position="127"/>
        <end position="136"/>
    </location>
</feature>
<dbReference type="OrthoDB" id="284473at2759"/>
<dbReference type="VEuPathDB" id="FungiDB:UREG_03185"/>
<dbReference type="RefSeq" id="XP_002543668.1">
    <property type="nucleotide sequence ID" value="XM_002543622.1"/>
</dbReference>
<gene>
    <name evidence="3" type="ORF">UREG_03185</name>
</gene>
<organism evidence="3 4">
    <name type="scientific">Uncinocarpus reesii (strain UAMH 1704)</name>
    <dbReference type="NCBI Taxonomy" id="336963"/>
    <lineage>
        <taxon>Eukaryota</taxon>
        <taxon>Fungi</taxon>
        <taxon>Dikarya</taxon>
        <taxon>Ascomycota</taxon>
        <taxon>Pezizomycotina</taxon>
        <taxon>Eurotiomycetes</taxon>
        <taxon>Eurotiomycetidae</taxon>
        <taxon>Onygenales</taxon>
        <taxon>Onygenaceae</taxon>
        <taxon>Uncinocarpus</taxon>
    </lineage>
</organism>
<name>C4JPL3_UNCRE</name>
<feature type="compositionally biased region" description="Basic and acidic residues" evidence="1">
    <location>
        <begin position="392"/>
        <end position="412"/>
    </location>
</feature>
<feature type="region of interest" description="Disordered" evidence="1">
    <location>
        <begin position="1"/>
        <end position="35"/>
    </location>
</feature>
<dbReference type="Proteomes" id="UP000002058">
    <property type="component" value="Unassembled WGS sequence"/>
</dbReference>
<dbReference type="STRING" id="336963.C4JPL3"/>
<feature type="compositionally biased region" description="Basic and acidic residues" evidence="1">
    <location>
        <begin position="1"/>
        <end position="12"/>
    </location>
</feature>
<dbReference type="KEGG" id="ure:UREG_03185"/>
<sequence length="816" mass="88906">MSLDHATPRPDSNKAAPKSAAPSKKRSHSEYLRDTNSRFKRLTEDVFPHHPYLLTAPSDKPFRLGSRSVTNWAVGKGCLFAPEEEQLQYMTFLSRQTEDTLLVAVGGWSDRNGNIIEEDEPSRTGLKMSSNPPQKGQQKKKISFNDYKKKALEGSVPATPAAESSAKAGPSPSNTRNECSTKPAAKDDDDARAQKQLSPVSLDEPSSKIRQSGEESDADKAPTNRKSAPVVPELLSPTLPPATRSPRLPPLLSPTLPSELEEQLLQFSDESVKDTSPTTGKTTPIPSKSDSSATKSKSKQTDQQQGDVSSSTKLKVPNAKGGIKKSPIPAPPAQLPIKKVAVDPLRNAISSTSTPKPAITTPAELKLLIKLKYGRRNAKRVEALLKIAKRRATAEKRPVRQKLQEDMSDQKDTPTPLASKTVSKQREPMSGTKRAQAADDISPQGPAAKRPKTAATTPADSSQIPMQIPKSTPPTCKNSGQKPKPQPAASNKEPKVSPKGASMRRTESGDSEIGAPARNSINTNEEKPVNGPSPALSTETQSAKLEWRAWRDEWKKYMDLGRELKYACNPQAERGKSVDNKLGTVMAIESVLCFALAFIADNKSNSIARQAVVSSNWCSLIPYWQAVTHRAAPYPHLHGLCSLLGAIIYEAIHVLDLDTLAAIALPGRPSTNSNEKDKVVATPGCDDPSSPPQTVTLTENSEVIRSLIDLRKRLPESHREANRLWLEGSRLLPDVVLAREYKDTWLRRSRNFEGRGKQVLKVGKYAGDFFLPLAKSGAMAPGTGTTGVIEAIRFGCVFLEDWCNKEGVKWASKLKL</sequence>
<feature type="compositionally biased region" description="Low complexity" evidence="1">
    <location>
        <begin position="287"/>
        <end position="305"/>
    </location>
</feature>
<feature type="region of interest" description="Disordered" evidence="1">
    <location>
        <begin position="155"/>
        <end position="335"/>
    </location>
</feature>
<dbReference type="AlphaFoldDB" id="C4JPL3"/>
<feature type="compositionally biased region" description="Low complexity" evidence="1">
    <location>
        <begin position="253"/>
        <end position="266"/>
    </location>
</feature>
<protein>
    <recommendedName>
        <fullName evidence="2">Ell binding protein Ebp1 C-terminal domain-containing protein</fullName>
    </recommendedName>
</protein>
<reference evidence="4" key="1">
    <citation type="journal article" date="2009" name="Genome Res.">
        <title>Comparative genomic analyses of the human fungal pathogens Coccidioides and their relatives.</title>
        <authorList>
            <person name="Sharpton T.J."/>
            <person name="Stajich J.E."/>
            <person name="Rounsley S.D."/>
            <person name="Gardner M.J."/>
            <person name="Wortman J.R."/>
            <person name="Jordar V.S."/>
            <person name="Maiti R."/>
            <person name="Kodira C.D."/>
            <person name="Neafsey D.E."/>
            <person name="Zeng Q."/>
            <person name="Hung C.-Y."/>
            <person name="McMahan C."/>
            <person name="Muszewska A."/>
            <person name="Grynberg M."/>
            <person name="Mandel M.A."/>
            <person name="Kellner E.M."/>
            <person name="Barker B.M."/>
            <person name="Galgiani J.N."/>
            <person name="Orbach M.J."/>
            <person name="Kirkland T.N."/>
            <person name="Cole G.T."/>
            <person name="Henn M.R."/>
            <person name="Birren B.W."/>
            <person name="Taylor J.W."/>
        </authorList>
    </citation>
    <scope>NUCLEOTIDE SEQUENCE [LARGE SCALE GENOMIC DNA]</scope>
    <source>
        <strain evidence="4">UAMH 1704</strain>
    </source>
</reference>
<accession>C4JPL3</accession>
<evidence type="ECO:0000259" key="2">
    <source>
        <dbReference type="Pfam" id="PF21204"/>
    </source>
</evidence>
<dbReference type="GeneID" id="8439615"/>
<dbReference type="EMBL" id="CH476616">
    <property type="protein sequence ID" value="EEP78339.1"/>
    <property type="molecule type" value="Genomic_DNA"/>
</dbReference>
<dbReference type="Pfam" id="PF21204">
    <property type="entry name" value="Ebp1_C"/>
    <property type="match status" value="1"/>
</dbReference>
<feature type="region of interest" description="Disordered" evidence="1">
    <location>
        <begin position="111"/>
        <end position="142"/>
    </location>
</feature>
<feature type="compositionally biased region" description="Basic and acidic residues" evidence="1">
    <location>
        <begin position="205"/>
        <end position="222"/>
    </location>
</feature>
<keyword evidence="4" id="KW-1185">Reference proteome</keyword>
<evidence type="ECO:0000313" key="4">
    <source>
        <dbReference type="Proteomes" id="UP000002058"/>
    </source>
</evidence>
<dbReference type="InterPro" id="IPR049403">
    <property type="entry name" value="Ebp1_C"/>
</dbReference>
<feature type="region of interest" description="Disordered" evidence="1">
    <location>
        <begin position="672"/>
        <end position="694"/>
    </location>
</feature>
<evidence type="ECO:0000313" key="3">
    <source>
        <dbReference type="EMBL" id="EEP78339.1"/>
    </source>
</evidence>
<dbReference type="InParanoid" id="C4JPL3"/>
<feature type="compositionally biased region" description="Polar residues" evidence="1">
    <location>
        <begin position="274"/>
        <end position="286"/>
    </location>
</feature>
<evidence type="ECO:0000256" key="1">
    <source>
        <dbReference type="SAM" id="MobiDB-lite"/>
    </source>
</evidence>
<feature type="compositionally biased region" description="Low complexity" evidence="1">
    <location>
        <begin position="234"/>
        <end position="246"/>
    </location>
</feature>
<feature type="region of interest" description="Disordered" evidence="1">
    <location>
        <begin position="389"/>
        <end position="540"/>
    </location>
</feature>
<feature type="compositionally biased region" description="Polar residues" evidence="1">
    <location>
        <begin position="460"/>
        <end position="481"/>
    </location>
</feature>